<dbReference type="Gene3D" id="3.40.50.720">
    <property type="entry name" value="NAD(P)-binding Rossmann-like Domain"/>
    <property type="match status" value="1"/>
</dbReference>
<dbReference type="PANTHER" id="PTHR43482">
    <property type="entry name" value="PROTEIN AST1-RELATED"/>
    <property type="match status" value="1"/>
</dbReference>
<reference evidence="5 7" key="2">
    <citation type="submission" date="2019-04" db="EMBL/GenBank/DDBJ databases">
        <title>Genomic characterization of Staphylococcus petrasii strains.</title>
        <authorList>
            <person name="Vrbovska V."/>
            <person name="Kovarovic V."/>
            <person name="Maslanova I."/>
            <person name="Indrakova A."/>
            <person name="Petras P."/>
            <person name="Sedo O."/>
            <person name="Svec P."/>
            <person name="Fisarova L."/>
            <person name="Sedlacek I."/>
            <person name="Doskar J."/>
            <person name="Pantucek R."/>
        </authorList>
    </citation>
    <scope>NUCLEOTIDE SEQUENCE [LARGE SCALE GENOMIC DNA]</scope>
    <source>
        <strain evidence="5 7">P5404</strain>
    </source>
</reference>
<dbReference type="Gene3D" id="3.90.180.10">
    <property type="entry name" value="Medium-chain alcohol dehydrogenases, catalytic domain"/>
    <property type="match status" value="1"/>
</dbReference>
<dbReference type="Proteomes" id="UP000297598">
    <property type="component" value="Unassembled WGS sequence"/>
</dbReference>
<dbReference type="SUPFAM" id="SSF51735">
    <property type="entry name" value="NAD(P)-binding Rossmann-fold domains"/>
    <property type="match status" value="1"/>
</dbReference>
<dbReference type="InterPro" id="IPR014182">
    <property type="entry name" value="ADH_Zn_typ-1"/>
</dbReference>
<organism evidence="4 6">
    <name type="scientific">Staphylococcus petrasii</name>
    <dbReference type="NCBI Taxonomy" id="1276936"/>
    <lineage>
        <taxon>Bacteria</taxon>
        <taxon>Bacillati</taxon>
        <taxon>Bacillota</taxon>
        <taxon>Bacilli</taxon>
        <taxon>Bacillales</taxon>
        <taxon>Staphylococcaceae</taxon>
        <taxon>Staphylococcus</taxon>
    </lineage>
</organism>
<reference evidence="4 6" key="1">
    <citation type="submission" date="2018-06" db="EMBL/GenBank/DDBJ databases">
        <authorList>
            <consortium name="Pathogen Informatics"/>
            <person name="Doyle S."/>
        </authorList>
    </citation>
    <scope>NUCLEOTIDE SEQUENCE [LARGE SCALE GENOMIC DNA]</scope>
    <source>
        <strain evidence="4 6">NCTC13830</strain>
    </source>
</reference>
<dbReference type="InterPro" id="IPR013154">
    <property type="entry name" value="ADH-like_N"/>
</dbReference>
<dbReference type="CDD" id="cd08252">
    <property type="entry name" value="AL_MDR"/>
    <property type="match status" value="1"/>
</dbReference>
<dbReference type="Pfam" id="PF00107">
    <property type="entry name" value="ADH_zinc_N"/>
    <property type="match status" value="1"/>
</dbReference>
<feature type="domain" description="Enoyl reductase (ER)" evidence="3">
    <location>
        <begin position="15"/>
        <end position="333"/>
    </location>
</feature>
<dbReference type="InterPro" id="IPR002364">
    <property type="entry name" value="Quin_OxRdtase/zeta-crystal_CS"/>
</dbReference>
<dbReference type="InterPro" id="IPR020843">
    <property type="entry name" value="ER"/>
</dbReference>
<dbReference type="RefSeq" id="WP_103297709.1">
    <property type="nucleotide sequence ID" value="NZ_PPQT01000030.1"/>
</dbReference>
<dbReference type="Proteomes" id="UP000254047">
    <property type="component" value="Unassembled WGS sequence"/>
</dbReference>
<dbReference type="InterPro" id="IPR013149">
    <property type="entry name" value="ADH-like_C"/>
</dbReference>
<evidence type="ECO:0000313" key="7">
    <source>
        <dbReference type="Proteomes" id="UP000297598"/>
    </source>
</evidence>
<gene>
    <name evidence="5" type="ORF">BJR09_01245</name>
    <name evidence="4" type="ORF">NCTC13830_00815</name>
</gene>
<evidence type="ECO:0000256" key="1">
    <source>
        <dbReference type="ARBA" id="ARBA00010371"/>
    </source>
</evidence>
<evidence type="ECO:0000259" key="3">
    <source>
        <dbReference type="SMART" id="SM00829"/>
    </source>
</evidence>
<dbReference type="AlphaFoldDB" id="A0A380FWP2"/>
<dbReference type="InterPro" id="IPR036291">
    <property type="entry name" value="NAD(P)-bd_dom_sf"/>
</dbReference>
<proteinExistence type="inferred from homology"/>
<dbReference type="OrthoDB" id="9792162at2"/>
<comment type="similarity">
    <text evidence="1 2">Belongs to the zinc-containing alcohol dehydrogenase family. Quinone oxidoreductase subfamily.</text>
</comment>
<dbReference type="EMBL" id="SRLS01000002">
    <property type="protein sequence ID" value="TGE19031.1"/>
    <property type="molecule type" value="Genomic_DNA"/>
</dbReference>
<dbReference type="NCBIfam" id="TIGR02817">
    <property type="entry name" value="adh_fam_1"/>
    <property type="match status" value="1"/>
</dbReference>
<dbReference type="Pfam" id="PF08240">
    <property type="entry name" value="ADH_N"/>
    <property type="match status" value="1"/>
</dbReference>
<keyword evidence="2" id="KW-0862">Zinc</keyword>
<dbReference type="EMBL" id="UHDO01000001">
    <property type="protein sequence ID" value="SUM43289.1"/>
    <property type="molecule type" value="Genomic_DNA"/>
</dbReference>
<evidence type="ECO:0000313" key="6">
    <source>
        <dbReference type="Proteomes" id="UP000254047"/>
    </source>
</evidence>
<dbReference type="SUPFAM" id="SSF50129">
    <property type="entry name" value="GroES-like"/>
    <property type="match status" value="1"/>
</dbReference>
<dbReference type="PANTHER" id="PTHR43482:SF1">
    <property type="entry name" value="PROTEIN AST1-RELATED"/>
    <property type="match status" value="1"/>
</dbReference>
<dbReference type="InterPro" id="IPR052585">
    <property type="entry name" value="Lipid_raft_assoc_Zn_ADH"/>
</dbReference>
<dbReference type="GO" id="GO:0016491">
    <property type="term" value="F:oxidoreductase activity"/>
    <property type="evidence" value="ECO:0007669"/>
    <property type="project" value="UniProtKB-KW"/>
</dbReference>
<evidence type="ECO:0000313" key="5">
    <source>
        <dbReference type="EMBL" id="TGE19031.1"/>
    </source>
</evidence>
<evidence type="ECO:0000256" key="2">
    <source>
        <dbReference type="RuleBase" id="RU364000"/>
    </source>
</evidence>
<keyword evidence="2" id="KW-0479">Metal-binding</keyword>
<dbReference type="SMART" id="SM00829">
    <property type="entry name" value="PKS_ER"/>
    <property type="match status" value="1"/>
</dbReference>
<dbReference type="GO" id="GO:0008270">
    <property type="term" value="F:zinc ion binding"/>
    <property type="evidence" value="ECO:0007669"/>
    <property type="project" value="InterPro"/>
</dbReference>
<dbReference type="PROSITE" id="PS01162">
    <property type="entry name" value="QOR_ZETA_CRYSTAL"/>
    <property type="match status" value="1"/>
</dbReference>
<accession>A0A380FWP2</accession>
<evidence type="ECO:0000313" key="4">
    <source>
        <dbReference type="EMBL" id="SUM43289.1"/>
    </source>
</evidence>
<sequence length="337" mass="36962">MKAIGFEQPFKLEEGNLFKDYELETPQPSARDILVKIQSISVNPVDTKQRITPVEDAPRVLGFDAVGTVEAVGSEVELFEVGDRVFYAGTPNRHGSNATYQVVDERIVAKAPSNLTAEQAASLPLTGLTASETLFDAFGISTNAKENEGKSLLIINGAGGVGSIATQIAKAYGLQVITTASRDETVAWSKKMGADIVLNHKHDLATQLKQHDIEAVDYVFCTFDTDMYYDTMIEVVKPLGHIATIVAFKEKQDLNALKAKNISFTHEFMFARPVHQTADMIQQHAYLKDIAEKVEQGTYQSTTTETVSGLTVENLYNAHKTLESSTMIGKLVINIEE</sequence>
<protein>
    <recommendedName>
        <fullName evidence="2">Zinc-type alcohol dehydrogenase-like protein</fullName>
    </recommendedName>
</protein>
<keyword evidence="2" id="KW-0560">Oxidoreductase</keyword>
<keyword evidence="7" id="KW-1185">Reference proteome</keyword>
<dbReference type="InterPro" id="IPR011032">
    <property type="entry name" value="GroES-like_sf"/>
</dbReference>
<name>A0A380FWP2_9STAP</name>